<comment type="caution">
    <text evidence="1">The sequence shown here is derived from an EMBL/GenBank/DDBJ whole genome shotgun (WGS) entry which is preliminary data.</text>
</comment>
<sequence>CLPLVSDGEIASTFDNLGSVKLGHCGFIEEMQIMAAIYYLLGLQLLTGS</sequence>
<feature type="non-terminal residue" evidence="1">
    <location>
        <position position="1"/>
    </location>
</feature>
<name>A0A392N9G1_9FABA</name>
<evidence type="ECO:0000313" key="2">
    <source>
        <dbReference type="Proteomes" id="UP000265520"/>
    </source>
</evidence>
<organism evidence="1 2">
    <name type="scientific">Trifolium medium</name>
    <dbReference type="NCBI Taxonomy" id="97028"/>
    <lineage>
        <taxon>Eukaryota</taxon>
        <taxon>Viridiplantae</taxon>
        <taxon>Streptophyta</taxon>
        <taxon>Embryophyta</taxon>
        <taxon>Tracheophyta</taxon>
        <taxon>Spermatophyta</taxon>
        <taxon>Magnoliopsida</taxon>
        <taxon>eudicotyledons</taxon>
        <taxon>Gunneridae</taxon>
        <taxon>Pentapetalae</taxon>
        <taxon>rosids</taxon>
        <taxon>fabids</taxon>
        <taxon>Fabales</taxon>
        <taxon>Fabaceae</taxon>
        <taxon>Papilionoideae</taxon>
        <taxon>50 kb inversion clade</taxon>
        <taxon>NPAAA clade</taxon>
        <taxon>Hologalegina</taxon>
        <taxon>IRL clade</taxon>
        <taxon>Trifolieae</taxon>
        <taxon>Trifolium</taxon>
    </lineage>
</organism>
<dbReference type="AlphaFoldDB" id="A0A392N9G1"/>
<gene>
    <name evidence="1" type="ORF">A2U01_0017426</name>
</gene>
<accession>A0A392N9G1</accession>
<reference evidence="1 2" key="1">
    <citation type="journal article" date="2018" name="Front. Plant Sci.">
        <title>Red Clover (Trifolium pratense) and Zigzag Clover (T. medium) - A Picture of Genomic Similarities and Differences.</title>
        <authorList>
            <person name="Dluhosova J."/>
            <person name="Istvanek J."/>
            <person name="Nedelnik J."/>
            <person name="Repkova J."/>
        </authorList>
    </citation>
    <scope>NUCLEOTIDE SEQUENCE [LARGE SCALE GENOMIC DNA]</scope>
    <source>
        <strain evidence="2">cv. 10/8</strain>
        <tissue evidence="1">Leaf</tissue>
    </source>
</reference>
<dbReference type="EMBL" id="LXQA010032322">
    <property type="protein sequence ID" value="MCH96440.1"/>
    <property type="molecule type" value="Genomic_DNA"/>
</dbReference>
<evidence type="ECO:0000313" key="1">
    <source>
        <dbReference type="EMBL" id="MCH96440.1"/>
    </source>
</evidence>
<protein>
    <submittedName>
        <fullName evidence="1">Uncharacterized protein</fullName>
    </submittedName>
</protein>
<proteinExistence type="predicted"/>
<keyword evidence="2" id="KW-1185">Reference proteome</keyword>
<dbReference type="Proteomes" id="UP000265520">
    <property type="component" value="Unassembled WGS sequence"/>
</dbReference>